<feature type="transmembrane region" description="Helical" evidence="6">
    <location>
        <begin position="35"/>
        <end position="54"/>
    </location>
</feature>
<evidence type="ECO:0000256" key="5">
    <source>
        <dbReference type="ARBA" id="ARBA00023136"/>
    </source>
</evidence>
<sequence length="58" mass="6287">MMGFGGLLGLVVLVLDVYALVKIFQSSAGTGNKVLWIVLVLLFPVLGFLFWFLMGPKG</sequence>
<dbReference type="InterPro" id="IPR027379">
    <property type="entry name" value="CLS_N"/>
</dbReference>
<evidence type="ECO:0000256" key="2">
    <source>
        <dbReference type="ARBA" id="ARBA00022475"/>
    </source>
</evidence>
<keyword evidence="2" id="KW-1003">Cell membrane</keyword>
<evidence type="ECO:0000256" key="3">
    <source>
        <dbReference type="ARBA" id="ARBA00022692"/>
    </source>
</evidence>
<organism evidence="8 9">
    <name type="scientific">Pseudodesulfovibrio methanolicus</name>
    <dbReference type="NCBI Taxonomy" id="3126690"/>
    <lineage>
        <taxon>Bacteria</taxon>
        <taxon>Pseudomonadati</taxon>
        <taxon>Thermodesulfobacteriota</taxon>
        <taxon>Desulfovibrionia</taxon>
        <taxon>Desulfovibrionales</taxon>
        <taxon>Desulfovibrionaceae</taxon>
    </lineage>
</organism>
<keyword evidence="4 6" id="KW-1133">Transmembrane helix</keyword>
<keyword evidence="9" id="KW-1185">Reference proteome</keyword>
<feature type="domain" description="Cardiolipin synthase N-terminal" evidence="7">
    <location>
        <begin position="14"/>
        <end position="56"/>
    </location>
</feature>
<name>A0ABZ2J3N3_9BACT</name>
<dbReference type="Proteomes" id="UP001385389">
    <property type="component" value="Chromosome"/>
</dbReference>
<keyword evidence="5 6" id="KW-0472">Membrane</keyword>
<evidence type="ECO:0000256" key="1">
    <source>
        <dbReference type="ARBA" id="ARBA00004651"/>
    </source>
</evidence>
<accession>A0ABZ2J3N3</accession>
<comment type="subcellular location">
    <subcellularLocation>
        <location evidence="1">Cell membrane</location>
        <topology evidence="1">Multi-pass membrane protein</topology>
    </subcellularLocation>
</comment>
<evidence type="ECO:0000313" key="8">
    <source>
        <dbReference type="EMBL" id="WWX23776.1"/>
    </source>
</evidence>
<evidence type="ECO:0000313" key="9">
    <source>
        <dbReference type="Proteomes" id="UP001385389"/>
    </source>
</evidence>
<evidence type="ECO:0000256" key="6">
    <source>
        <dbReference type="SAM" id="Phobius"/>
    </source>
</evidence>
<dbReference type="Pfam" id="PF13396">
    <property type="entry name" value="PLDc_N"/>
    <property type="match status" value="1"/>
</dbReference>
<evidence type="ECO:0000259" key="7">
    <source>
        <dbReference type="Pfam" id="PF13396"/>
    </source>
</evidence>
<keyword evidence="3 6" id="KW-0812">Transmembrane</keyword>
<dbReference type="RefSeq" id="WP_338669473.1">
    <property type="nucleotide sequence ID" value="NZ_CP146609.1"/>
</dbReference>
<proteinExistence type="predicted"/>
<gene>
    <name evidence="8" type="ORF">V8V93_06115</name>
</gene>
<evidence type="ECO:0000256" key="4">
    <source>
        <dbReference type="ARBA" id="ARBA00022989"/>
    </source>
</evidence>
<dbReference type="EMBL" id="CP146609">
    <property type="protein sequence ID" value="WWX23776.1"/>
    <property type="molecule type" value="Genomic_DNA"/>
</dbReference>
<reference evidence="8 9" key="1">
    <citation type="submission" date="2024-03" db="EMBL/GenBank/DDBJ databases">
        <title>Phenotype and Genome Characterization of a Sulfate-Reducing Bacterium Pseudodesulfovibrio sp. strain 5S69, isolated from Petroleum Reservoir in Tatarstan (Russia).</title>
        <authorList>
            <person name="Bidzhieva S.K."/>
            <person name="Kadnikov V."/>
            <person name="Tourova T.P."/>
            <person name="Samigullina S.R."/>
            <person name="Sokolova D.S."/>
            <person name="Poltaraus A.B."/>
            <person name="Avtukh A.N."/>
            <person name="Tereshina V.M."/>
            <person name="Mardanov A.V."/>
            <person name="Nazina T.N."/>
        </authorList>
    </citation>
    <scope>NUCLEOTIDE SEQUENCE [LARGE SCALE GENOMIC DNA]</scope>
    <source>
        <strain evidence="8 9">5S69</strain>
    </source>
</reference>
<protein>
    <submittedName>
        <fullName evidence="8">PLD nuclease N-terminal domain-containing protein</fullName>
    </submittedName>
</protein>